<dbReference type="GO" id="GO:0005829">
    <property type="term" value="C:cytosol"/>
    <property type="evidence" value="ECO:0007669"/>
    <property type="project" value="TreeGrafter"/>
</dbReference>
<keyword evidence="2" id="KW-0560">Oxidoreductase</keyword>
<dbReference type="GO" id="GO:0004497">
    <property type="term" value="F:monooxygenase activity"/>
    <property type="evidence" value="ECO:0007669"/>
    <property type="project" value="UniProtKB-KW"/>
</dbReference>
<dbReference type="EMBL" id="RAXT01000012">
    <property type="protein sequence ID" value="RKG38283.1"/>
    <property type="molecule type" value="Genomic_DNA"/>
</dbReference>
<keyword evidence="3" id="KW-1185">Reference proteome</keyword>
<dbReference type="PROSITE" id="PS51725">
    <property type="entry name" value="ABM"/>
    <property type="match status" value="1"/>
</dbReference>
<sequence>MLTIIAEIRVHEGQQHKTKVMHAFEKITPTVLAEHGCHGYELLVDADLDVNYQAKDANVITMLEYWESIEHLNAHMQTAHMQAYQAEVKDAVVDVKIRILEKSLFS</sequence>
<comment type="caution">
    <text evidence="2">The sequence shown here is derived from an EMBL/GenBank/DDBJ whole genome shotgun (WGS) entry which is preliminary data.</text>
</comment>
<evidence type="ECO:0000259" key="1">
    <source>
        <dbReference type="PROSITE" id="PS51725"/>
    </source>
</evidence>
<dbReference type="InterPro" id="IPR011008">
    <property type="entry name" value="Dimeric_a/b-barrel"/>
</dbReference>
<dbReference type="PANTHER" id="PTHR33336">
    <property type="entry name" value="QUINOL MONOOXYGENASE YGIN-RELATED"/>
    <property type="match status" value="1"/>
</dbReference>
<gene>
    <name evidence="2" type="ORF">D7V20_08245</name>
</gene>
<dbReference type="InterPro" id="IPR007138">
    <property type="entry name" value="ABM_dom"/>
</dbReference>
<dbReference type="AlphaFoldDB" id="A0A3A8FC49"/>
<dbReference type="Pfam" id="PF03992">
    <property type="entry name" value="ABM"/>
    <property type="match status" value="1"/>
</dbReference>
<reference evidence="2 3" key="1">
    <citation type="submission" date="2018-09" db="EMBL/GenBank/DDBJ databases">
        <title>The draft genome of Acinetobacter spp. strains.</title>
        <authorList>
            <person name="Qin J."/>
            <person name="Feng Y."/>
            <person name="Zong Z."/>
        </authorList>
    </citation>
    <scope>NUCLEOTIDE SEQUENCE [LARGE SCALE GENOMIC DNA]</scope>
    <source>
        <strain evidence="2 3">WCHAc060115</strain>
    </source>
</reference>
<feature type="domain" description="ABM" evidence="1">
    <location>
        <begin position="2"/>
        <end position="100"/>
    </location>
</feature>
<protein>
    <submittedName>
        <fullName evidence="2">Antibiotic biosynthesis monooxygenase</fullName>
    </submittedName>
</protein>
<dbReference type="Gene3D" id="3.30.70.100">
    <property type="match status" value="1"/>
</dbReference>
<accession>A0A3A8FC49</accession>
<dbReference type="Proteomes" id="UP000280405">
    <property type="component" value="Unassembled WGS sequence"/>
</dbReference>
<dbReference type="SUPFAM" id="SSF54909">
    <property type="entry name" value="Dimeric alpha+beta barrel"/>
    <property type="match status" value="1"/>
</dbReference>
<name>A0A3A8FC49_9GAMM</name>
<dbReference type="InterPro" id="IPR050744">
    <property type="entry name" value="AI-2_Isomerase_LsrG"/>
</dbReference>
<evidence type="ECO:0000313" key="2">
    <source>
        <dbReference type="EMBL" id="RKG38283.1"/>
    </source>
</evidence>
<keyword evidence="2" id="KW-0503">Monooxygenase</keyword>
<proteinExistence type="predicted"/>
<dbReference type="PANTHER" id="PTHR33336:SF3">
    <property type="entry name" value="ABM DOMAIN-CONTAINING PROTEIN"/>
    <property type="match status" value="1"/>
</dbReference>
<dbReference type="RefSeq" id="WP_120383827.1">
    <property type="nucleotide sequence ID" value="NZ_RAXT01000012.1"/>
</dbReference>
<dbReference type="OrthoDB" id="9812192at2"/>
<evidence type="ECO:0000313" key="3">
    <source>
        <dbReference type="Proteomes" id="UP000280405"/>
    </source>
</evidence>
<organism evidence="2 3">
    <name type="scientific">Acinetobacter rongchengensis</name>
    <dbReference type="NCBI Taxonomy" id="2419601"/>
    <lineage>
        <taxon>Bacteria</taxon>
        <taxon>Pseudomonadati</taxon>
        <taxon>Pseudomonadota</taxon>
        <taxon>Gammaproteobacteria</taxon>
        <taxon>Moraxellales</taxon>
        <taxon>Moraxellaceae</taxon>
        <taxon>Acinetobacter</taxon>
    </lineage>
</organism>